<organism evidence="1 2">
    <name type="scientific">Stygiobacter electus</name>
    <dbReference type="NCBI Taxonomy" id="3032292"/>
    <lineage>
        <taxon>Bacteria</taxon>
        <taxon>Pseudomonadati</taxon>
        <taxon>Ignavibacteriota</taxon>
        <taxon>Ignavibacteria</taxon>
        <taxon>Ignavibacteriales</taxon>
        <taxon>Melioribacteraceae</taxon>
        <taxon>Stygiobacter</taxon>
    </lineage>
</organism>
<dbReference type="InterPro" id="IPR044036">
    <property type="entry name" value="DUF5752"/>
</dbReference>
<keyword evidence="2" id="KW-1185">Reference proteome</keyword>
<reference evidence="1" key="1">
    <citation type="submission" date="2023-03" db="EMBL/GenBank/DDBJ databases">
        <title>Stygiobacter electus gen. nov., sp. nov., facultatively anaerobic thermotolerant bacterium of the class Ignavibacteria from a well of Yessentuki mineral water deposit.</title>
        <authorList>
            <person name="Podosokorskaya O.A."/>
            <person name="Elcheninov A.G."/>
            <person name="Petrova N.F."/>
            <person name="Zavarzina D.G."/>
            <person name="Kublanov I.V."/>
            <person name="Merkel A.Y."/>
        </authorList>
    </citation>
    <scope>NUCLEOTIDE SEQUENCE</scope>
    <source>
        <strain evidence="1">09-Me</strain>
    </source>
</reference>
<proteinExistence type="predicted"/>
<comment type="caution">
    <text evidence="1">The sequence shown here is derived from an EMBL/GenBank/DDBJ whole genome shotgun (WGS) entry which is preliminary data.</text>
</comment>
<name>A0AAE3P1D1_9BACT</name>
<evidence type="ECO:0000313" key="2">
    <source>
        <dbReference type="Proteomes" id="UP001221302"/>
    </source>
</evidence>
<dbReference type="Pfam" id="PF19027">
    <property type="entry name" value="DUF5752"/>
    <property type="match status" value="1"/>
</dbReference>
<dbReference type="Proteomes" id="UP001221302">
    <property type="component" value="Unassembled WGS sequence"/>
</dbReference>
<dbReference type="EMBL" id="JARGDL010000013">
    <property type="protein sequence ID" value="MDF1612455.1"/>
    <property type="molecule type" value="Genomic_DNA"/>
</dbReference>
<evidence type="ECO:0000313" key="1">
    <source>
        <dbReference type="EMBL" id="MDF1612455.1"/>
    </source>
</evidence>
<gene>
    <name evidence="1" type="ORF">P0M35_09850</name>
</gene>
<protein>
    <submittedName>
        <fullName evidence="1">DUF5752 family protein</fullName>
    </submittedName>
</protein>
<dbReference type="AlphaFoldDB" id="A0AAE3P1D1"/>
<dbReference type="RefSeq" id="WP_321536226.1">
    <property type="nucleotide sequence ID" value="NZ_JARGDL010000013.1"/>
</dbReference>
<accession>A0AAE3P1D1</accession>
<sequence>MEFDFKIELHLIKLLGIKAKNIEELYEQFQDIPLSSIYYHTHRFLKQHHFLSPEPPNDFAYWIKNTLNIKDLSEAIASIDTIKYQDLNELKNEISLILDDYLKKTNKTNDCQKGEEFHFMSCQTFVLPTGYKANNLQEFYETIKLIDIGSIYFHIFEAKLRLKKDENDFQSWLNQIGEDALSKQFINLDPYNMTLENLRKKILQIIEKRL</sequence>